<dbReference type="InterPro" id="IPR018108">
    <property type="entry name" value="MCP_transmembrane"/>
</dbReference>
<evidence type="ECO:0000256" key="1">
    <source>
        <dbReference type="ARBA" id="ARBA00004448"/>
    </source>
</evidence>
<accession>A0A9P0L1X4</accession>
<dbReference type="OrthoDB" id="6703404at2759"/>
<evidence type="ECO:0000256" key="9">
    <source>
        <dbReference type="ARBA" id="ARBA00023136"/>
    </source>
</evidence>
<dbReference type="PROSITE" id="PS50920">
    <property type="entry name" value="SOLCAR"/>
    <property type="match status" value="3"/>
</dbReference>
<name>A0A9P0L1X4_ACAOB</name>
<evidence type="ECO:0000256" key="4">
    <source>
        <dbReference type="ARBA" id="ARBA00022692"/>
    </source>
</evidence>
<feature type="repeat" description="Solcar" evidence="10">
    <location>
        <begin position="192"/>
        <end position="281"/>
    </location>
</feature>
<dbReference type="AlphaFoldDB" id="A0A9P0L1X4"/>
<evidence type="ECO:0000256" key="11">
    <source>
        <dbReference type="RuleBase" id="RU000488"/>
    </source>
</evidence>
<evidence type="ECO:0000256" key="3">
    <source>
        <dbReference type="ARBA" id="ARBA00022448"/>
    </source>
</evidence>
<evidence type="ECO:0000313" key="14">
    <source>
        <dbReference type="Proteomes" id="UP001152888"/>
    </source>
</evidence>
<reference evidence="13" key="1">
    <citation type="submission" date="2022-03" db="EMBL/GenBank/DDBJ databases">
        <authorList>
            <person name="Sayadi A."/>
        </authorList>
    </citation>
    <scope>NUCLEOTIDE SEQUENCE</scope>
</reference>
<dbReference type="Proteomes" id="UP001152888">
    <property type="component" value="Unassembled WGS sequence"/>
</dbReference>
<protein>
    <submittedName>
        <fullName evidence="13">Uncharacterized protein</fullName>
    </submittedName>
</protein>
<keyword evidence="7 12" id="KW-1133">Transmembrane helix</keyword>
<comment type="similarity">
    <text evidence="2 11">Belongs to the mitochondrial carrier (TC 2.A.29) family.</text>
</comment>
<keyword evidence="6" id="KW-0999">Mitochondrion inner membrane</keyword>
<dbReference type="InterPro" id="IPR023395">
    <property type="entry name" value="MCP_dom_sf"/>
</dbReference>
<keyword evidence="14" id="KW-1185">Reference proteome</keyword>
<keyword evidence="4 10" id="KW-0812">Transmembrane</keyword>
<dbReference type="EMBL" id="CAKOFQ010006966">
    <property type="protein sequence ID" value="CAH1984873.1"/>
    <property type="molecule type" value="Genomic_DNA"/>
</dbReference>
<evidence type="ECO:0000256" key="7">
    <source>
        <dbReference type="ARBA" id="ARBA00022989"/>
    </source>
</evidence>
<evidence type="ECO:0000256" key="6">
    <source>
        <dbReference type="ARBA" id="ARBA00022792"/>
    </source>
</evidence>
<keyword evidence="8" id="KW-0496">Mitochondrion</keyword>
<feature type="repeat" description="Solcar" evidence="10">
    <location>
        <begin position="99"/>
        <end position="182"/>
    </location>
</feature>
<proteinExistence type="inferred from homology"/>
<sequence>MEFLIGGLAATSAGVLTNPLEVVKHHMEVSKKANFEHQKGFLHTGYQVAKRDGLKSLQKGLSPALGAHLVSYGMKLGTYEFLANRGLTYYESGEVCVPKSILASTCGGLMGQYFSNPFYLLKTKHAEHQHLNPRDYLSYAQIAKKIYQEHGIRGFFRGATTSLPRALIGTSQLTSFAVAKETLNKFDMFAQQPFFTTVLAAAAAGMVLSVAMTPFDLVLTKMYKQAIFSDKQKYSGYLDCMFKIYLKKGLKPFYKGMGPLYLKLGPHTVLCLVFWEELKDVYRKNTKTVDYNSKTYKPVPSNSFYENIGFLSGTHDDYFNQKMESESKLGVYWN</sequence>
<dbReference type="Gene3D" id="1.50.40.10">
    <property type="entry name" value="Mitochondrial carrier domain"/>
    <property type="match status" value="1"/>
</dbReference>
<dbReference type="GO" id="GO:0005743">
    <property type="term" value="C:mitochondrial inner membrane"/>
    <property type="evidence" value="ECO:0007669"/>
    <property type="project" value="UniProtKB-SubCell"/>
</dbReference>
<evidence type="ECO:0000256" key="10">
    <source>
        <dbReference type="PROSITE-ProRule" id="PRU00282"/>
    </source>
</evidence>
<keyword evidence="3 11" id="KW-0813">Transport</keyword>
<evidence type="ECO:0000256" key="8">
    <source>
        <dbReference type="ARBA" id="ARBA00023128"/>
    </source>
</evidence>
<evidence type="ECO:0000256" key="12">
    <source>
        <dbReference type="SAM" id="Phobius"/>
    </source>
</evidence>
<dbReference type="Pfam" id="PF00153">
    <property type="entry name" value="Mito_carr"/>
    <property type="match status" value="3"/>
</dbReference>
<evidence type="ECO:0000256" key="5">
    <source>
        <dbReference type="ARBA" id="ARBA00022737"/>
    </source>
</evidence>
<evidence type="ECO:0000256" key="2">
    <source>
        <dbReference type="ARBA" id="ARBA00006375"/>
    </source>
</evidence>
<dbReference type="PANTHER" id="PTHR45928">
    <property type="entry name" value="RE38146P"/>
    <property type="match status" value="1"/>
</dbReference>
<keyword evidence="9 10" id="KW-0472">Membrane</keyword>
<evidence type="ECO:0000313" key="13">
    <source>
        <dbReference type="EMBL" id="CAH1984873.1"/>
    </source>
</evidence>
<dbReference type="PANTHER" id="PTHR45928:SF1">
    <property type="entry name" value="RE38146P"/>
    <property type="match status" value="1"/>
</dbReference>
<organism evidence="13 14">
    <name type="scientific">Acanthoscelides obtectus</name>
    <name type="common">Bean weevil</name>
    <name type="synonym">Bruchus obtectus</name>
    <dbReference type="NCBI Taxonomy" id="200917"/>
    <lineage>
        <taxon>Eukaryota</taxon>
        <taxon>Metazoa</taxon>
        <taxon>Ecdysozoa</taxon>
        <taxon>Arthropoda</taxon>
        <taxon>Hexapoda</taxon>
        <taxon>Insecta</taxon>
        <taxon>Pterygota</taxon>
        <taxon>Neoptera</taxon>
        <taxon>Endopterygota</taxon>
        <taxon>Coleoptera</taxon>
        <taxon>Polyphaga</taxon>
        <taxon>Cucujiformia</taxon>
        <taxon>Chrysomeloidea</taxon>
        <taxon>Chrysomelidae</taxon>
        <taxon>Bruchinae</taxon>
        <taxon>Bruchini</taxon>
        <taxon>Acanthoscelides</taxon>
    </lineage>
</organism>
<dbReference type="SUPFAM" id="SSF103506">
    <property type="entry name" value="Mitochondrial carrier"/>
    <property type="match status" value="1"/>
</dbReference>
<dbReference type="InterPro" id="IPR051508">
    <property type="entry name" value="Mito_Carrier_Antiporter"/>
</dbReference>
<feature type="repeat" description="Solcar" evidence="10">
    <location>
        <begin position="1"/>
        <end position="85"/>
    </location>
</feature>
<comment type="caution">
    <text evidence="13">The sequence shown here is derived from an EMBL/GenBank/DDBJ whole genome shotgun (WGS) entry which is preliminary data.</text>
</comment>
<comment type="subcellular location">
    <subcellularLocation>
        <location evidence="1">Mitochondrion inner membrane</location>
        <topology evidence="1">Multi-pass membrane protein</topology>
    </subcellularLocation>
</comment>
<gene>
    <name evidence="13" type="ORF">ACAOBT_LOCUS16368</name>
</gene>
<keyword evidence="5" id="KW-0677">Repeat</keyword>
<feature type="transmembrane region" description="Helical" evidence="12">
    <location>
        <begin position="194"/>
        <end position="219"/>
    </location>
</feature>